<dbReference type="Gene3D" id="3.30.70.100">
    <property type="match status" value="1"/>
</dbReference>
<dbReference type="Proteomes" id="UP000234341">
    <property type="component" value="Unassembled WGS sequence"/>
</dbReference>
<dbReference type="RefSeq" id="WP_101684767.1">
    <property type="nucleotide sequence ID" value="NZ_PJRP01000019.1"/>
</dbReference>
<accession>A0A2N5C4X7</accession>
<dbReference type="EMBL" id="PJRP01000019">
    <property type="protein sequence ID" value="PLP97240.1"/>
    <property type="molecule type" value="Genomic_DNA"/>
</dbReference>
<reference evidence="2 3" key="1">
    <citation type="submission" date="2017-12" db="EMBL/GenBank/DDBJ databases">
        <title>Genome sequence of the active heterotrophic nitrifier-denitrifier, Cupriavidus pauculus UM1.</title>
        <authorList>
            <person name="Putonti C."/>
            <person name="Castignetti D."/>
        </authorList>
    </citation>
    <scope>NUCLEOTIDE SEQUENCE [LARGE SCALE GENOMIC DNA]</scope>
    <source>
        <strain evidence="2 3">UM1</strain>
    </source>
</reference>
<organism evidence="2 3">
    <name type="scientific">Cupriavidus pauculus</name>
    <dbReference type="NCBI Taxonomy" id="82633"/>
    <lineage>
        <taxon>Bacteria</taxon>
        <taxon>Pseudomonadati</taxon>
        <taxon>Pseudomonadota</taxon>
        <taxon>Betaproteobacteria</taxon>
        <taxon>Burkholderiales</taxon>
        <taxon>Burkholderiaceae</taxon>
        <taxon>Cupriavidus</taxon>
    </lineage>
</organism>
<dbReference type="InterPro" id="IPR010753">
    <property type="entry name" value="DUF1330"/>
</dbReference>
<evidence type="ECO:0000313" key="3">
    <source>
        <dbReference type="Proteomes" id="UP000234341"/>
    </source>
</evidence>
<evidence type="ECO:0000313" key="2">
    <source>
        <dbReference type="EMBL" id="PLP97240.1"/>
    </source>
</evidence>
<protein>
    <submittedName>
        <fullName evidence="2">DUF1330 domain-containing protein</fullName>
    </submittedName>
</protein>
<sequence>MKKGYWVAAVDIADATGYQGYITGNKAVFDKYGARFLVRNGEKSVVEGAPRSRIVVIEFESYARALECYRSPEYQSLIALRAPYSQADIVVIEGYGDLGV</sequence>
<evidence type="ECO:0000259" key="1">
    <source>
        <dbReference type="Pfam" id="PF07045"/>
    </source>
</evidence>
<proteinExistence type="predicted"/>
<dbReference type="InterPro" id="IPR011008">
    <property type="entry name" value="Dimeric_a/b-barrel"/>
</dbReference>
<gene>
    <name evidence="2" type="ORF">CYJ10_28405</name>
</gene>
<name>A0A2N5C4X7_9BURK</name>
<dbReference type="OrthoDB" id="516779at2"/>
<dbReference type="STRING" id="82633.GCA_000974605_01185"/>
<comment type="caution">
    <text evidence="2">The sequence shown here is derived from an EMBL/GenBank/DDBJ whole genome shotgun (WGS) entry which is preliminary data.</text>
</comment>
<dbReference type="AlphaFoldDB" id="A0A2N5C4X7"/>
<feature type="domain" description="DUF1330" evidence="1">
    <location>
        <begin position="3"/>
        <end position="95"/>
    </location>
</feature>
<dbReference type="SUPFAM" id="SSF54909">
    <property type="entry name" value="Dimeric alpha+beta barrel"/>
    <property type="match status" value="1"/>
</dbReference>
<dbReference type="PANTHER" id="PTHR41521">
    <property type="match status" value="1"/>
</dbReference>
<dbReference type="Pfam" id="PF07045">
    <property type="entry name" value="DUF1330"/>
    <property type="match status" value="1"/>
</dbReference>
<dbReference type="PANTHER" id="PTHR41521:SF4">
    <property type="entry name" value="BLR0684 PROTEIN"/>
    <property type="match status" value="1"/>
</dbReference>